<keyword evidence="3" id="KW-1185">Reference proteome</keyword>
<proteinExistence type="predicted"/>
<dbReference type="AlphaFoldDB" id="A0A2I0JLW0"/>
<dbReference type="EMBL" id="PGOL01001521">
    <property type="protein sequence ID" value="PKI57272.1"/>
    <property type="molecule type" value="Genomic_DNA"/>
</dbReference>
<sequence>MAMACFRCGGASARRMNGLVCATLAYSKDPRLLLPARRQSQSQRQRQPHSNDGPIAGATAHSGVGLGLAQLYVNKFPEPIIS</sequence>
<evidence type="ECO:0000313" key="3">
    <source>
        <dbReference type="Proteomes" id="UP000233551"/>
    </source>
</evidence>
<comment type="caution">
    <text evidence="2">The sequence shown here is derived from an EMBL/GenBank/DDBJ whole genome shotgun (WGS) entry which is preliminary data.</text>
</comment>
<feature type="compositionally biased region" description="Low complexity" evidence="1">
    <location>
        <begin position="37"/>
        <end position="50"/>
    </location>
</feature>
<name>A0A2I0JLW0_PUNGR</name>
<evidence type="ECO:0000256" key="1">
    <source>
        <dbReference type="SAM" id="MobiDB-lite"/>
    </source>
</evidence>
<accession>A0A2I0JLW0</accession>
<reference evidence="2 3" key="1">
    <citation type="submission" date="2017-11" db="EMBL/GenBank/DDBJ databases">
        <title>De-novo sequencing of pomegranate (Punica granatum L.) genome.</title>
        <authorList>
            <person name="Akparov Z."/>
            <person name="Amiraslanov A."/>
            <person name="Hajiyeva S."/>
            <person name="Abbasov M."/>
            <person name="Kaur K."/>
            <person name="Hamwieh A."/>
            <person name="Solovyev V."/>
            <person name="Salamov A."/>
            <person name="Braich B."/>
            <person name="Kosarev P."/>
            <person name="Mahmoud A."/>
            <person name="Hajiyev E."/>
            <person name="Babayeva S."/>
            <person name="Izzatullayeva V."/>
            <person name="Mammadov A."/>
            <person name="Mammadov A."/>
            <person name="Sharifova S."/>
            <person name="Ojaghi J."/>
            <person name="Eynullazada K."/>
            <person name="Bayramov B."/>
            <person name="Abdulazimova A."/>
            <person name="Shahmuradov I."/>
        </authorList>
    </citation>
    <scope>NUCLEOTIDE SEQUENCE [LARGE SCALE GENOMIC DNA]</scope>
    <source>
        <strain evidence="3">cv. AG2017</strain>
        <tissue evidence="2">Leaf</tissue>
    </source>
</reference>
<protein>
    <submittedName>
        <fullName evidence="2">Uncharacterized protein</fullName>
    </submittedName>
</protein>
<feature type="region of interest" description="Disordered" evidence="1">
    <location>
        <begin position="37"/>
        <end position="58"/>
    </location>
</feature>
<gene>
    <name evidence="2" type="ORF">CRG98_022369</name>
</gene>
<evidence type="ECO:0000313" key="2">
    <source>
        <dbReference type="EMBL" id="PKI57272.1"/>
    </source>
</evidence>
<organism evidence="2 3">
    <name type="scientific">Punica granatum</name>
    <name type="common">Pomegranate</name>
    <dbReference type="NCBI Taxonomy" id="22663"/>
    <lineage>
        <taxon>Eukaryota</taxon>
        <taxon>Viridiplantae</taxon>
        <taxon>Streptophyta</taxon>
        <taxon>Embryophyta</taxon>
        <taxon>Tracheophyta</taxon>
        <taxon>Spermatophyta</taxon>
        <taxon>Magnoliopsida</taxon>
        <taxon>eudicotyledons</taxon>
        <taxon>Gunneridae</taxon>
        <taxon>Pentapetalae</taxon>
        <taxon>rosids</taxon>
        <taxon>malvids</taxon>
        <taxon>Myrtales</taxon>
        <taxon>Lythraceae</taxon>
        <taxon>Punica</taxon>
    </lineage>
</organism>
<dbReference type="Proteomes" id="UP000233551">
    <property type="component" value="Unassembled WGS sequence"/>
</dbReference>